<dbReference type="OrthoDB" id="928769at2"/>
<dbReference type="PANTHER" id="PTHR40274">
    <property type="entry name" value="VIRGINIAMYCIN B LYASE"/>
    <property type="match status" value="1"/>
</dbReference>
<dbReference type="EMBL" id="VDFR01000202">
    <property type="protein sequence ID" value="TNC31622.1"/>
    <property type="molecule type" value="Genomic_DNA"/>
</dbReference>
<accession>A0A5C4MB80</accession>
<dbReference type="Gene3D" id="2.120.10.30">
    <property type="entry name" value="TolB, C-terminal domain"/>
    <property type="match status" value="1"/>
</dbReference>
<dbReference type="InterPro" id="IPR048031">
    <property type="entry name" value="ScyD/ScyE-like"/>
</dbReference>
<dbReference type="InterPro" id="IPR011042">
    <property type="entry name" value="6-blade_b-propeller_TolB-like"/>
</dbReference>
<dbReference type="RefSeq" id="WP_139105195.1">
    <property type="nucleotide sequence ID" value="NZ_VDFR01000011.1"/>
</dbReference>
<dbReference type="SUPFAM" id="SSF63829">
    <property type="entry name" value="Calcium-dependent phosphotriesterase"/>
    <property type="match status" value="1"/>
</dbReference>
<dbReference type="EMBL" id="VDFR01000011">
    <property type="protein sequence ID" value="TNC50886.1"/>
    <property type="molecule type" value="Genomic_DNA"/>
</dbReference>
<evidence type="ECO:0000313" key="2">
    <source>
        <dbReference type="EMBL" id="TNC31622.1"/>
    </source>
</evidence>
<comment type="caution">
    <text evidence="2">The sequence shown here is derived from an EMBL/GenBank/DDBJ whole genome shotgun (WGS) entry which is preliminary data.</text>
</comment>
<feature type="chain" id="PRO_5036138685" evidence="1">
    <location>
        <begin position="27"/>
        <end position="392"/>
    </location>
</feature>
<evidence type="ECO:0000256" key="1">
    <source>
        <dbReference type="SAM" id="SignalP"/>
    </source>
</evidence>
<dbReference type="InterPro" id="IPR051344">
    <property type="entry name" value="Vgb"/>
</dbReference>
<name>A0A5C4MB80_9ACTN</name>
<reference evidence="2 4" key="1">
    <citation type="submission" date="2019-05" db="EMBL/GenBank/DDBJ databases">
        <title>Mumia sp. nov., isolated from the intestinal contents of plateau pika (Ochotona curzoniae) in the Qinghai-Tibet plateau of China.</title>
        <authorList>
            <person name="Tian Z."/>
        </authorList>
    </citation>
    <scope>NUCLEOTIDE SEQUENCE [LARGE SCALE GENOMIC DNA]</scope>
    <source>
        <strain evidence="4">527</strain>
        <strain evidence="2">Z527</strain>
    </source>
</reference>
<evidence type="ECO:0000313" key="4">
    <source>
        <dbReference type="Proteomes" id="UP000306740"/>
    </source>
</evidence>
<dbReference type="AlphaFoldDB" id="A0A5C4MB80"/>
<keyword evidence="1" id="KW-0732">Signal</keyword>
<gene>
    <name evidence="3" type="ORF">FHE65_02610</name>
    <name evidence="2" type="ORF">FHE65_31090</name>
</gene>
<feature type="signal peptide" evidence="1">
    <location>
        <begin position="1"/>
        <end position="26"/>
    </location>
</feature>
<evidence type="ECO:0000313" key="3">
    <source>
        <dbReference type="EMBL" id="TNC50886.1"/>
    </source>
</evidence>
<sequence length="392" mass="40387">MRRVRVLVVGAATALTLGLTITPAQAHGAHKPPRPPTATTVADGLLTALSFAVGADGTAYVSQNFAGVLTKVPKRGAPSNLYSSGGAEVGGVSVTGRNVLFAETGFSGDPQNPGGFTGIKSVDKRGTVKVVADTGAYEIAKNPDGGVVYGARGISAACRAQWPAPDPETGEGPPPSTYTGDVNPHPYATLPGPSGTTFVADAGANSIQRISASGRITTLALMPAQPITITAELAGGLGIPACAVGLKYSFDPVPTDVEWGPDGWLYVTLLPGGPEDASFGARGVLYKVHPRTGRTVKVAGGFTGATNLAVTPKGDIYVSEIYGNQVSVLKRGSRTPKRFAALPWATSVEYARGSLYATSSPELEDLFAGLPPAPESTLVKYRLSKPGHKHRR</sequence>
<dbReference type="SUPFAM" id="SSF63825">
    <property type="entry name" value="YWTD domain"/>
    <property type="match status" value="1"/>
</dbReference>
<proteinExistence type="predicted"/>
<protein>
    <submittedName>
        <fullName evidence="2">ScyD/ScyE family protein</fullName>
    </submittedName>
</protein>
<dbReference type="PANTHER" id="PTHR40274:SF3">
    <property type="entry name" value="VIRGINIAMYCIN B LYASE"/>
    <property type="match status" value="1"/>
</dbReference>
<dbReference type="Proteomes" id="UP000306740">
    <property type="component" value="Unassembled WGS sequence"/>
</dbReference>
<dbReference type="NCBIfam" id="NF033206">
    <property type="entry name" value="ScyE_fam"/>
    <property type="match status" value="1"/>
</dbReference>
<organism evidence="2 4">
    <name type="scientific">Mumia zhuanghuii</name>
    <dbReference type="NCBI Taxonomy" id="2585211"/>
    <lineage>
        <taxon>Bacteria</taxon>
        <taxon>Bacillati</taxon>
        <taxon>Actinomycetota</taxon>
        <taxon>Actinomycetes</taxon>
        <taxon>Propionibacteriales</taxon>
        <taxon>Nocardioidaceae</taxon>
        <taxon>Mumia</taxon>
    </lineage>
</organism>